<feature type="transmembrane region" description="Helical" evidence="1">
    <location>
        <begin position="132"/>
        <end position="149"/>
    </location>
</feature>
<feature type="transmembrane region" description="Helical" evidence="1">
    <location>
        <begin position="65"/>
        <end position="88"/>
    </location>
</feature>
<evidence type="ECO:0000313" key="3">
    <source>
        <dbReference type="Proteomes" id="UP000799770"/>
    </source>
</evidence>
<gene>
    <name evidence="2" type="ORF">BDV96DRAFT_566178</name>
</gene>
<keyword evidence="1" id="KW-0812">Transmembrane</keyword>
<protein>
    <submittedName>
        <fullName evidence="2">Uncharacterized protein</fullName>
    </submittedName>
</protein>
<proteinExistence type="predicted"/>
<accession>A0A6A5ZJM0</accession>
<evidence type="ECO:0000313" key="2">
    <source>
        <dbReference type="EMBL" id="KAF2119840.1"/>
    </source>
</evidence>
<keyword evidence="3" id="KW-1185">Reference proteome</keyword>
<sequence>MPSPSTTRTNTALTILAYILLALQVILCIPILFFALWWCLLSAFAILAGSSGNAGGEADRVVVGMWWNTLLIFLQTFCVSAILAGVVLQLYKQRTTPRTLRYETTKSVLATTAYILLLVNPVLRVIHLEMVGWVPVVLFFYPSLALAWWRNKRETEKTGRGVDGEVCLPDEEAGIPLMGIKF</sequence>
<name>A0A6A5ZJM0_9PLEO</name>
<evidence type="ECO:0000256" key="1">
    <source>
        <dbReference type="SAM" id="Phobius"/>
    </source>
</evidence>
<organism evidence="2 3">
    <name type="scientific">Lophiotrema nucula</name>
    <dbReference type="NCBI Taxonomy" id="690887"/>
    <lineage>
        <taxon>Eukaryota</taxon>
        <taxon>Fungi</taxon>
        <taxon>Dikarya</taxon>
        <taxon>Ascomycota</taxon>
        <taxon>Pezizomycotina</taxon>
        <taxon>Dothideomycetes</taxon>
        <taxon>Pleosporomycetidae</taxon>
        <taxon>Pleosporales</taxon>
        <taxon>Lophiotremataceae</taxon>
        <taxon>Lophiotrema</taxon>
    </lineage>
</organism>
<dbReference type="Proteomes" id="UP000799770">
    <property type="component" value="Unassembled WGS sequence"/>
</dbReference>
<keyword evidence="1" id="KW-0472">Membrane</keyword>
<reference evidence="2" key="1">
    <citation type="journal article" date="2020" name="Stud. Mycol.">
        <title>101 Dothideomycetes genomes: a test case for predicting lifestyles and emergence of pathogens.</title>
        <authorList>
            <person name="Haridas S."/>
            <person name="Albert R."/>
            <person name="Binder M."/>
            <person name="Bloem J."/>
            <person name="Labutti K."/>
            <person name="Salamov A."/>
            <person name="Andreopoulos B."/>
            <person name="Baker S."/>
            <person name="Barry K."/>
            <person name="Bills G."/>
            <person name="Bluhm B."/>
            <person name="Cannon C."/>
            <person name="Castanera R."/>
            <person name="Culley D."/>
            <person name="Daum C."/>
            <person name="Ezra D."/>
            <person name="Gonzalez J."/>
            <person name="Henrissat B."/>
            <person name="Kuo A."/>
            <person name="Liang C."/>
            <person name="Lipzen A."/>
            <person name="Lutzoni F."/>
            <person name="Magnuson J."/>
            <person name="Mondo S."/>
            <person name="Nolan M."/>
            <person name="Ohm R."/>
            <person name="Pangilinan J."/>
            <person name="Park H.-J."/>
            <person name="Ramirez L."/>
            <person name="Alfaro M."/>
            <person name="Sun H."/>
            <person name="Tritt A."/>
            <person name="Yoshinaga Y."/>
            <person name="Zwiers L.-H."/>
            <person name="Turgeon B."/>
            <person name="Goodwin S."/>
            <person name="Spatafora J."/>
            <person name="Crous P."/>
            <person name="Grigoriev I."/>
        </authorList>
    </citation>
    <scope>NUCLEOTIDE SEQUENCE</scope>
    <source>
        <strain evidence="2">CBS 627.86</strain>
    </source>
</reference>
<feature type="transmembrane region" description="Helical" evidence="1">
    <location>
        <begin position="108"/>
        <end position="126"/>
    </location>
</feature>
<dbReference type="EMBL" id="ML977314">
    <property type="protein sequence ID" value="KAF2119840.1"/>
    <property type="molecule type" value="Genomic_DNA"/>
</dbReference>
<keyword evidence="1" id="KW-1133">Transmembrane helix</keyword>
<feature type="transmembrane region" description="Helical" evidence="1">
    <location>
        <begin position="12"/>
        <end position="45"/>
    </location>
</feature>
<dbReference type="AlphaFoldDB" id="A0A6A5ZJM0"/>